<accession>A0A4R4QKJ2</accession>
<dbReference type="Proteomes" id="UP000295075">
    <property type="component" value="Unassembled WGS sequence"/>
</dbReference>
<evidence type="ECO:0000256" key="1">
    <source>
        <dbReference type="SAM" id="MobiDB-lite"/>
    </source>
</evidence>
<protein>
    <submittedName>
        <fullName evidence="2">Uncharacterized protein</fullName>
    </submittedName>
</protein>
<dbReference type="EMBL" id="SMKA01000001">
    <property type="protein sequence ID" value="TDC35853.1"/>
    <property type="molecule type" value="Genomic_DNA"/>
</dbReference>
<dbReference type="RefSeq" id="WP_132399980.1">
    <property type="nucleotide sequence ID" value="NZ_SMKA01000001.1"/>
</dbReference>
<sequence length="193" mass="20996">MPQYRVISELDPGDEHREPRGARLRLDEARTVTVVQAASLADAAADAGDVEPHNERRIISVEELGPVLTFSDEVLSRALGDAAGSPTGEPLVDPEAFGDDHTPLLRRPEFVTTVHQVVYGLRESGLVPGLEISVLANEPDEPYAMIEVHDDARGFFLSRGTEIRKLTDDHSATAWNEVLAVARAVIALSNDLQ</sequence>
<reference evidence="2 3" key="1">
    <citation type="submission" date="2019-03" db="EMBL/GenBank/DDBJ databases">
        <title>Draft genome sequences of novel Actinobacteria.</title>
        <authorList>
            <person name="Sahin N."/>
            <person name="Ay H."/>
            <person name="Saygin H."/>
        </authorList>
    </citation>
    <scope>NUCLEOTIDE SEQUENCE [LARGE SCALE GENOMIC DNA]</scope>
    <source>
        <strain evidence="2 3">JCM 30547</strain>
    </source>
</reference>
<evidence type="ECO:0000313" key="3">
    <source>
        <dbReference type="Proteomes" id="UP000295075"/>
    </source>
</evidence>
<comment type="caution">
    <text evidence="2">The sequence shown here is derived from an EMBL/GenBank/DDBJ whole genome shotgun (WGS) entry which is preliminary data.</text>
</comment>
<keyword evidence="3" id="KW-1185">Reference proteome</keyword>
<gene>
    <name evidence="2" type="ORF">E1261_00575</name>
</gene>
<evidence type="ECO:0000313" key="2">
    <source>
        <dbReference type="EMBL" id="TDC35853.1"/>
    </source>
</evidence>
<feature type="region of interest" description="Disordered" evidence="1">
    <location>
        <begin position="1"/>
        <end position="20"/>
    </location>
</feature>
<dbReference type="OrthoDB" id="4264788at2"/>
<name>A0A4R4QKJ2_9ACTN</name>
<proteinExistence type="predicted"/>
<organism evidence="2 3">
    <name type="scientific">Kribbella albertanoniae</name>
    <dbReference type="NCBI Taxonomy" id="1266829"/>
    <lineage>
        <taxon>Bacteria</taxon>
        <taxon>Bacillati</taxon>
        <taxon>Actinomycetota</taxon>
        <taxon>Actinomycetes</taxon>
        <taxon>Propionibacteriales</taxon>
        <taxon>Kribbellaceae</taxon>
        <taxon>Kribbella</taxon>
    </lineage>
</organism>
<dbReference type="AlphaFoldDB" id="A0A4R4QKJ2"/>